<evidence type="ECO:0008006" key="3">
    <source>
        <dbReference type="Google" id="ProtNLM"/>
    </source>
</evidence>
<gene>
    <name evidence="2" type="ORF">METZ01_LOCUS80349</name>
</gene>
<sequence>VSEFEVLLENLLEQKPEFTRQDIEDRIKQKKEKIGEGYLTDSGALFLIASDLGISLTQPLKLEIGLKDLYIGAKDVSLESRVLNISPAKQFSRKDGTPFLLRTMTVFDNDSTVNVKLWDEKANLPGIEELKPGDLIKIIKAYVKEDLNGSPAINIGSGSDIEPTNHESKIRSIEAMTIGVSEIKVNQNNLIISGKIDGSINTMEFTNRRGEAGKAVRMTLKGNDDKLTRVVLWGKDESLLPKIISQNAKVRLFGVRTKEGNQGIEIHGNEATIVEIEGSKEVKPTILRIAIVKRDQQEKTTAIGIDNEKNIIYVSDSSNMLDSINNGDVIECMPSKIRTNYLTIDSDSFLRKIDDEQNIPTLSDLRTKISEINPGNDYYVEAIILKAPESREIQTRNGETVLLAEMFVEDDTGQIWIKGWRNQAKLLQGYSIGEVISVTSVNAKAGLEGRTELFLTPISIIS</sequence>
<dbReference type="GO" id="GO:0000724">
    <property type="term" value="P:double-strand break repair via homologous recombination"/>
    <property type="evidence" value="ECO:0007669"/>
    <property type="project" value="TreeGrafter"/>
</dbReference>
<dbReference type="EMBL" id="UINC01006431">
    <property type="protein sequence ID" value="SVA27495.1"/>
    <property type="molecule type" value="Genomic_DNA"/>
</dbReference>
<organism evidence="2">
    <name type="scientific">marine metagenome</name>
    <dbReference type="NCBI Taxonomy" id="408172"/>
    <lineage>
        <taxon>unclassified sequences</taxon>
        <taxon>metagenomes</taxon>
        <taxon>ecological metagenomes</taxon>
    </lineage>
</organism>
<dbReference type="PANTHER" id="PTHR13356:SF0">
    <property type="entry name" value="SOSS COMPLEX SUBUNIT B HOMOLOG"/>
    <property type="match status" value="1"/>
</dbReference>
<dbReference type="SUPFAM" id="SSF50249">
    <property type="entry name" value="Nucleic acid-binding proteins"/>
    <property type="match status" value="3"/>
</dbReference>
<proteinExistence type="predicted"/>
<feature type="non-terminal residue" evidence="2">
    <location>
        <position position="1"/>
    </location>
</feature>
<keyword evidence="1" id="KW-0238">DNA-binding</keyword>
<evidence type="ECO:0000313" key="2">
    <source>
        <dbReference type="EMBL" id="SVA27495.1"/>
    </source>
</evidence>
<protein>
    <recommendedName>
        <fullName evidence="3">OB domain-containing protein</fullName>
    </recommendedName>
</protein>
<dbReference type="PANTHER" id="PTHR13356">
    <property type="entry name" value="OB FOLD NUCLEIC ACID BINDING PROTEIN-RELATED"/>
    <property type="match status" value="1"/>
</dbReference>
<dbReference type="AlphaFoldDB" id="A0A381UH48"/>
<evidence type="ECO:0000256" key="1">
    <source>
        <dbReference type="ARBA" id="ARBA00023125"/>
    </source>
</evidence>
<reference evidence="2" key="1">
    <citation type="submission" date="2018-05" db="EMBL/GenBank/DDBJ databases">
        <authorList>
            <person name="Lanie J.A."/>
            <person name="Ng W.-L."/>
            <person name="Kazmierczak K.M."/>
            <person name="Andrzejewski T.M."/>
            <person name="Davidsen T.M."/>
            <person name="Wayne K.J."/>
            <person name="Tettelin H."/>
            <person name="Glass J.I."/>
            <person name="Rusch D."/>
            <person name="Podicherti R."/>
            <person name="Tsui H.-C.T."/>
            <person name="Winkler M.E."/>
        </authorList>
    </citation>
    <scope>NUCLEOTIDE SEQUENCE</scope>
</reference>
<name>A0A381UH48_9ZZZZ</name>
<accession>A0A381UH48</accession>
<dbReference type="CDD" id="cd04491">
    <property type="entry name" value="SoSSB_OBF"/>
    <property type="match status" value="1"/>
</dbReference>
<dbReference type="Gene3D" id="2.40.50.140">
    <property type="entry name" value="Nucleic acid-binding proteins"/>
    <property type="match status" value="3"/>
</dbReference>
<dbReference type="InterPro" id="IPR051231">
    <property type="entry name" value="SOSS-B"/>
</dbReference>
<feature type="non-terminal residue" evidence="2">
    <location>
        <position position="462"/>
    </location>
</feature>
<dbReference type="GO" id="GO:0010212">
    <property type="term" value="P:response to ionizing radiation"/>
    <property type="evidence" value="ECO:0007669"/>
    <property type="project" value="TreeGrafter"/>
</dbReference>
<dbReference type="GO" id="GO:0003677">
    <property type="term" value="F:DNA binding"/>
    <property type="evidence" value="ECO:0007669"/>
    <property type="project" value="UniProtKB-KW"/>
</dbReference>
<dbReference type="InterPro" id="IPR012340">
    <property type="entry name" value="NA-bd_OB-fold"/>
</dbReference>